<dbReference type="AlphaFoldDB" id="A0A8J7DEX1"/>
<keyword evidence="5" id="KW-1185">Reference proteome</keyword>
<evidence type="ECO:0000256" key="3">
    <source>
        <dbReference type="PROSITE-ProRule" id="PRU00339"/>
    </source>
</evidence>
<name>A0A8J7DEX1_DESMC</name>
<dbReference type="PANTHER" id="PTHR44858">
    <property type="entry name" value="TETRATRICOPEPTIDE REPEAT PROTEIN 6"/>
    <property type="match status" value="1"/>
</dbReference>
<dbReference type="InterPro" id="IPR011990">
    <property type="entry name" value="TPR-like_helical_dom_sf"/>
</dbReference>
<gene>
    <name evidence="4" type="ORF">IQ276_05645</name>
</gene>
<reference evidence="4" key="1">
    <citation type="submission" date="2020-10" db="EMBL/GenBank/DDBJ databases">
        <authorList>
            <person name="Castelo-Branco R."/>
            <person name="Eusebio N."/>
            <person name="Adriana R."/>
            <person name="Vieira A."/>
            <person name="Brugerolle De Fraissinette N."/>
            <person name="Rezende De Castro R."/>
            <person name="Schneider M.P."/>
            <person name="Vasconcelos V."/>
            <person name="Leao P.N."/>
        </authorList>
    </citation>
    <scope>NUCLEOTIDE SEQUENCE</scope>
    <source>
        <strain evidence="4">LEGE 12446</strain>
    </source>
</reference>
<feature type="repeat" description="TPR" evidence="3">
    <location>
        <begin position="811"/>
        <end position="844"/>
    </location>
</feature>
<feature type="repeat" description="TPR" evidence="3">
    <location>
        <begin position="777"/>
        <end position="810"/>
    </location>
</feature>
<dbReference type="PROSITE" id="PS50005">
    <property type="entry name" value="TPR"/>
    <property type="match status" value="9"/>
</dbReference>
<dbReference type="SUPFAM" id="SSF50494">
    <property type="entry name" value="Trypsin-like serine proteases"/>
    <property type="match status" value="2"/>
</dbReference>
<feature type="repeat" description="TPR" evidence="3">
    <location>
        <begin position="1050"/>
        <end position="1083"/>
    </location>
</feature>
<dbReference type="PANTHER" id="PTHR44858:SF1">
    <property type="entry name" value="UDP-N-ACETYLGLUCOSAMINE--PEPTIDE N-ACETYLGLUCOSAMINYLTRANSFERASE SPINDLY-RELATED"/>
    <property type="match status" value="1"/>
</dbReference>
<dbReference type="Proteomes" id="UP000622533">
    <property type="component" value="Unassembled WGS sequence"/>
</dbReference>
<dbReference type="SUPFAM" id="SSF48452">
    <property type="entry name" value="TPR-like"/>
    <property type="match status" value="3"/>
</dbReference>
<feature type="repeat" description="TPR" evidence="3">
    <location>
        <begin position="913"/>
        <end position="946"/>
    </location>
</feature>
<evidence type="ECO:0000313" key="4">
    <source>
        <dbReference type="EMBL" id="MBE9021959.1"/>
    </source>
</evidence>
<dbReference type="InterPro" id="IPR050498">
    <property type="entry name" value="Ycf3"/>
</dbReference>
<dbReference type="Pfam" id="PF13432">
    <property type="entry name" value="TPR_16"/>
    <property type="match status" value="1"/>
</dbReference>
<dbReference type="GO" id="GO:0009279">
    <property type="term" value="C:cell outer membrane"/>
    <property type="evidence" value="ECO:0007669"/>
    <property type="project" value="TreeGrafter"/>
</dbReference>
<dbReference type="Pfam" id="PF13181">
    <property type="entry name" value="TPR_8"/>
    <property type="match status" value="1"/>
</dbReference>
<dbReference type="Pfam" id="PF13414">
    <property type="entry name" value="TPR_11"/>
    <property type="match status" value="3"/>
</dbReference>
<keyword evidence="2 3" id="KW-0802">TPR repeat</keyword>
<dbReference type="InterPro" id="IPR043504">
    <property type="entry name" value="Peptidase_S1_PA_chymotrypsin"/>
</dbReference>
<proteinExistence type="predicted"/>
<dbReference type="EMBL" id="JADEXS010000049">
    <property type="protein sequence ID" value="MBE9021959.1"/>
    <property type="molecule type" value="Genomic_DNA"/>
</dbReference>
<feature type="repeat" description="TPR" evidence="3">
    <location>
        <begin position="981"/>
        <end position="1014"/>
    </location>
</feature>
<feature type="repeat" description="TPR" evidence="3">
    <location>
        <begin position="1084"/>
        <end position="1117"/>
    </location>
</feature>
<sequence length="1219" mass="135516">MKHENYWQLLASRLSSSSNLDLTLIPNLLQIKYPLAIMNYYQKILITVLSTLFILPNSYVAKSQQIPNQATSVLANNSLSPEQIRQLAQAVTVKVLSTNKGGSGVLISKQGQTYTILTNAHVINNKESHKIQTPDGKIHTATVISRGNSLTGNDLAVLQFQAKENYQTLPLTNTEIAENQPVFAAGFPDDSKELVISSGKISLLSKQPLVGGYQIGYTNEVRQGMSGGALLNQLGQLIGINGLTSNAILNEAYSYQDGTRPSAEQLQQLRQLSFAVPIQTLAKVAPNLAIIPPQWRNQQQATRPAGNTFVEKVDNIAQQITVRIDSKNNGNGSGVIIAKEGETYYVVTARHVVKNPDNYEIIAPDGKRYAVQQENIFKPEGIDAALVKFTSNQTYSVATISKYNLSVGEALSKYNGSNVGNIETSWVFISGFPGEDKDKRKLSPGYLSVGERLVVNAESNLLSQVFLERGYKLVYSNFSLRGMSGGPVLDISGQVIGINAGIENRKISQTEIGFGYGVPSSSILSLATQAGLKKESLKVVSTKPPNLKDSEIALLADHPLFAIKKPSADASEKDWFQYANQMWRIRRFSETISVLQDTIKRQPDFYQAYFVLGAALDQTESKDPEKALAALDKATMLKPDYYEAWEEKSSLLSDLKKYALALAAIDKAIEYNDDNARLYLSRSLMLFNLQRYPEAIATIDKAIQIQPFYFNYFIRSVIHFQSQDYQGALSDVNQVIKLQPDFAFAYVLRGASRYMLKDAQGGLADINQAIKLEPDNPQVYLVLGGLRYQLKDYQGALADYNQVIKLQPDNVDVYSARGVVRYQMKDYQGALSDLNQAIKLQPKLALAYALRGASRYLLKDTQGGLADINQAIKLEPDNPQVYLVMGAVRSDLKDYQGALADYTKVIAINPQLADAYKNRGDVYYEQKKWDLAIADYTKAIAINPEYPQAYKNRGDVYYEQKKWDLAIADYTKAIAINPQLADAYNNRGDVYYKQQKWDLAVADYNQAIKLRPDNANPYLARGDVYNFQLKNYQAALADYNQGIKLQPDNANAYFARGGVHFQLKDYQGALADYSQAIKLQPDNANTYFSRGVVYQKQGNDNAALSEYNQALAKDGKFIAAIINIGYIKYENRDIEGAIGQWQKAVQINSSVAEPQMALAVALYAKGEQQKALNMAQAALHLDKTFADVEVLKENLWGTRLVAEAQKLFSHPSIQAWRTK</sequence>
<feature type="repeat" description="TPR" evidence="3">
    <location>
        <begin position="676"/>
        <end position="709"/>
    </location>
</feature>
<dbReference type="Pfam" id="PF13365">
    <property type="entry name" value="Trypsin_2"/>
    <property type="match status" value="2"/>
</dbReference>
<evidence type="ECO:0000313" key="5">
    <source>
        <dbReference type="Proteomes" id="UP000622533"/>
    </source>
</evidence>
<dbReference type="GO" id="GO:0046813">
    <property type="term" value="P:receptor-mediated virion attachment to host cell"/>
    <property type="evidence" value="ECO:0007669"/>
    <property type="project" value="TreeGrafter"/>
</dbReference>
<accession>A0A8J7DEX1</accession>
<protein>
    <submittedName>
        <fullName evidence="4">Tetratricopeptide repeat protein</fullName>
    </submittedName>
</protein>
<feature type="repeat" description="TPR" evidence="3">
    <location>
        <begin position="879"/>
        <end position="912"/>
    </location>
</feature>
<dbReference type="InterPro" id="IPR009003">
    <property type="entry name" value="Peptidase_S1_PA"/>
</dbReference>
<dbReference type="PROSITE" id="PS50293">
    <property type="entry name" value="TPR_REGION"/>
    <property type="match status" value="4"/>
</dbReference>
<dbReference type="Pfam" id="PF00515">
    <property type="entry name" value="TPR_1"/>
    <property type="match status" value="1"/>
</dbReference>
<dbReference type="InterPro" id="IPR019734">
    <property type="entry name" value="TPR_rpt"/>
</dbReference>
<evidence type="ECO:0000256" key="1">
    <source>
        <dbReference type="ARBA" id="ARBA00022737"/>
    </source>
</evidence>
<dbReference type="Gene3D" id="2.40.10.10">
    <property type="entry name" value="Trypsin-like serine proteases"/>
    <property type="match status" value="4"/>
</dbReference>
<comment type="caution">
    <text evidence="4">The sequence shown here is derived from an EMBL/GenBank/DDBJ whole genome shotgun (WGS) entry which is preliminary data.</text>
</comment>
<dbReference type="Gene3D" id="1.25.40.10">
    <property type="entry name" value="Tetratricopeptide repeat domain"/>
    <property type="match status" value="5"/>
</dbReference>
<dbReference type="SMART" id="SM00028">
    <property type="entry name" value="TPR"/>
    <property type="match status" value="17"/>
</dbReference>
<organism evidence="4 5">
    <name type="scientific">Desmonostoc muscorum LEGE 12446</name>
    <dbReference type="NCBI Taxonomy" id="1828758"/>
    <lineage>
        <taxon>Bacteria</taxon>
        <taxon>Bacillati</taxon>
        <taxon>Cyanobacteriota</taxon>
        <taxon>Cyanophyceae</taxon>
        <taxon>Nostocales</taxon>
        <taxon>Nostocaceae</taxon>
        <taxon>Desmonostoc</taxon>
    </lineage>
</organism>
<evidence type="ECO:0000256" key="2">
    <source>
        <dbReference type="ARBA" id="ARBA00022803"/>
    </source>
</evidence>
<feature type="repeat" description="TPR" evidence="3">
    <location>
        <begin position="947"/>
        <end position="980"/>
    </location>
</feature>
<keyword evidence="1" id="KW-0677">Repeat</keyword>